<dbReference type="Proteomes" id="UP000176893">
    <property type="component" value="Unassembled WGS sequence"/>
</dbReference>
<accession>A0A1F8EE92</accession>
<gene>
    <name evidence="2" type="ORF">A2649_02085</name>
</gene>
<sequence>MKNTPVLTVTLLTSLIFASGCADKTKRIEGEVVKVSGTLPSLVESSGALFGNESVRLAEPSLVYMVRVNNDIYTLDIREGYKISRIILVPRICVGTKISFVVRDVKDKSNKEFDPNRLAGSNSADDIGVPAPCLQ</sequence>
<comment type="caution">
    <text evidence="2">The sequence shown here is derived from an EMBL/GenBank/DDBJ whole genome shotgun (WGS) entry which is preliminary data.</text>
</comment>
<feature type="region of interest" description="Disordered" evidence="1">
    <location>
        <begin position="113"/>
        <end position="135"/>
    </location>
</feature>
<proteinExistence type="predicted"/>
<name>A0A1F8EE92_9BACT</name>
<evidence type="ECO:0000256" key="1">
    <source>
        <dbReference type="SAM" id="MobiDB-lite"/>
    </source>
</evidence>
<evidence type="ECO:0000313" key="2">
    <source>
        <dbReference type="EMBL" id="OGM99173.1"/>
    </source>
</evidence>
<protein>
    <submittedName>
        <fullName evidence="2">Uncharacterized protein</fullName>
    </submittedName>
</protein>
<dbReference type="PROSITE" id="PS51257">
    <property type="entry name" value="PROKAR_LIPOPROTEIN"/>
    <property type="match status" value="1"/>
</dbReference>
<evidence type="ECO:0000313" key="3">
    <source>
        <dbReference type="Proteomes" id="UP000176893"/>
    </source>
</evidence>
<reference evidence="2 3" key="1">
    <citation type="journal article" date="2016" name="Nat. Commun.">
        <title>Thousands of microbial genomes shed light on interconnected biogeochemical processes in an aquifer system.</title>
        <authorList>
            <person name="Anantharaman K."/>
            <person name="Brown C.T."/>
            <person name="Hug L.A."/>
            <person name="Sharon I."/>
            <person name="Castelle C.J."/>
            <person name="Probst A.J."/>
            <person name="Thomas B.C."/>
            <person name="Singh A."/>
            <person name="Wilkins M.J."/>
            <person name="Karaoz U."/>
            <person name="Brodie E.L."/>
            <person name="Williams K.H."/>
            <person name="Hubbard S.S."/>
            <person name="Banfield J.F."/>
        </authorList>
    </citation>
    <scope>NUCLEOTIDE SEQUENCE [LARGE SCALE GENOMIC DNA]</scope>
</reference>
<organism evidence="2 3">
    <name type="scientific">Candidatus Yanofskybacteria bacterium RIFCSPHIGHO2_01_FULL_41_26</name>
    <dbReference type="NCBI Taxonomy" id="1802661"/>
    <lineage>
        <taxon>Bacteria</taxon>
        <taxon>Candidatus Yanofskyibacteriota</taxon>
    </lineage>
</organism>
<dbReference type="AlphaFoldDB" id="A0A1F8EE92"/>
<dbReference type="EMBL" id="MGJB01000002">
    <property type="protein sequence ID" value="OGM99173.1"/>
    <property type="molecule type" value="Genomic_DNA"/>
</dbReference>